<organism evidence="2 3">
    <name type="scientific">Gossypium laxum</name>
    <dbReference type="NCBI Taxonomy" id="34288"/>
    <lineage>
        <taxon>Eukaryota</taxon>
        <taxon>Viridiplantae</taxon>
        <taxon>Streptophyta</taxon>
        <taxon>Embryophyta</taxon>
        <taxon>Tracheophyta</taxon>
        <taxon>Spermatophyta</taxon>
        <taxon>Magnoliopsida</taxon>
        <taxon>eudicotyledons</taxon>
        <taxon>Gunneridae</taxon>
        <taxon>Pentapetalae</taxon>
        <taxon>rosids</taxon>
        <taxon>malvids</taxon>
        <taxon>Malvales</taxon>
        <taxon>Malvaceae</taxon>
        <taxon>Malvoideae</taxon>
        <taxon>Gossypium</taxon>
    </lineage>
</organism>
<reference evidence="2 3" key="1">
    <citation type="journal article" date="2019" name="Genome Biol. Evol.">
        <title>Insights into the evolution of the New World diploid cottons (Gossypium, subgenus Houzingenia) based on genome sequencing.</title>
        <authorList>
            <person name="Grover C.E."/>
            <person name="Arick M.A. 2nd"/>
            <person name="Thrash A."/>
            <person name="Conover J.L."/>
            <person name="Sanders W.S."/>
            <person name="Peterson D.G."/>
            <person name="Frelichowski J.E."/>
            <person name="Scheffler J.A."/>
            <person name="Scheffler B.E."/>
            <person name="Wendel J.F."/>
        </authorList>
    </citation>
    <scope>NUCLEOTIDE SEQUENCE [LARGE SCALE GENOMIC DNA]</scope>
    <source>
        <strain evidence="2">4</strain>
        <tissue evidence="2">Leaf</tissue>
    </source>
</reference>
<comment type="caution">
    <text evidence="2">The sequence shown here is derived from an EMBL/GenBank/DDBJ whole genome shotgun (WGS) entry which is preliminary data.</text>
</comment>
<dbReference type="InterPro" id="IPR026960">
    <property type="entry name" value="RVT-Znf"/>
</dbReference>
<dbReference type="AlphaFoldDB" id="A0A7J8ZPA1"/>
<feature type="non-terminal residue" evidence="2">
    <location>
        <position position="301"/>
    </location>
</feature>
<dbReference type="PANTHER" id="PTHR36617">
    <property type="entry name" value="PROTEIN, PUTATIVE-RELATED"/>
    <property type="match status" value="1"/>
</dbReference>
<protein>
    <recommendedName>
        <fullName evidence="1">Reverse transcriptase zinc-binding domain-containing protein</fullName>
    </recommendedName>
</protein>
<keyword evidence="3" id="KW-1185">Reference proteome</keyword>
<sequence>SWILRSTIKPLSSSSNSFTKDINFYVGDGKLIEFWFDIWIGSTLLKLAFPRIFALARKKEGNIHEFGSRVATIGSGLFPSEGLYLTGNSKWSPIANGFYNPKYFCDMLAMRGAPPDDIGDTFGEGCSPPKVEFFIWKLLHGRILTKLKLLKKGITSLSSTICALCLDEEESVYHLFVRVGSLEEFGKTGVVRGSEPVWNMSFFAIAWTIWLHLNEVVFNGKLCDLDQLYDLTVVRIGWCYAEWPGSVASTYEFLLGQSGDAVIRGLIIRKDKGVSLVTFSKSIGISDILPQLNPWQTRKHV</sequence>
<dbReference type="Proteomes" id="UP000593574">
    <property type="component" value="Unassembled WGS sequence"/>
</dbReference>
<feature type="domain" description="Reverse transcriptase zinc-binding" evidence="1">
    <location>
        <begin position="127"/>
        <end position="177"/>
    </location>
</feature>
<accession>A0A7J8ZPA1</accession>
<dbReference type="PANTHER" id="PTHR36617:SF5">
    <property type="entry name" value="OS05G0421675 PROTEIN"/>
    <property type="match status" value="1"/>
</dbReference>
<gene>
    <name evidence="2" type="ORF">Golax_012198</name>
</gene>
<evidence type="ECO:0000313" key="2">
    <source>
        <dbReference type="EMBL" id="MBA0713154.1"/>
    </source>
</evidence>
<name>A0A7J8ZPA1_9ROSI</name>
<proteinExistence type="predicted"/>
<evidence type="ECO:0000259" key="1">
    <source>
        <dbReference type="Pfam" id="PF13966"/>
    </source>
</evidence>
<evidence type="ECO:0000313" key="3">
    <source>
        <dbReference type="Proteomes" id="UP000593574"/>
    </source>
</evidence>
<dbReference type="Pfam" id="PF13966">
    <property type="entry name" value="zf-RVT"/>
    <property type="match status" value="1"/>
</dbReference>
<dbReference type="EMBL" id="JABEZV010000006">
    <property type="protein sequence ID" value="MBA0713154.1"/>
    <property type="molecule type" value="Genomic_DNA"/>
</dbReference>